<dbReference type="InterPro" id="IPR001129">
    <property type="entry name" value="Membr-assoc_MAPEG"/>
</dbReference>
<dbReference type="PANTHER" id="PTHR35371">
    <property type="entry name" value="INNER MEMBRANE PROTEIN"/>
    <property type="match status" value="1"/>
</dbReference>
<evidence type="ECO:0000256" key="3">
    <source>
        <dbReference type="ARBA" id="ARBA00022989"/>
    </source>
</evidence>
<evidence type="ECO:0000256" key="1">
    <source>
        <dbReference type="ARBA" id="ARBA00004370"/>
    </source>
</evidence>
<organism evidence="6 7">
    <name type="scientific">Aquitalea magnusonii</name>
    <dbReference type="NCBI Taxonomy" id="332411"/>
    <lineage>
        <taxon>Bacteria</taxon>
        <taxon>Pseudomonadati</taxon>
        <taxon>Pseudomonadota</taxon>
        <taxon>Betaproteobacteria</taxon>
        <taxon>Neisseriales</taxon>
        <taxon>Chromobacteriaceae</taxon>
        <taxon>Aquitalea</taxon>
    </lineage>
</organism>
<reference evidence="6 7" key="1">
    <citation type="submission" date="2018-05" db="EMBL/GenBank/DDBJ databases">
        <title>Genomic Encyclopedia of Type Strains, Phase IV (KMG-IV): sequencing the most valuable type-strain genomes for metagenomic binning, comparative biology and taxonomic classification.</title>
        <authorList>
            <person name="Goeker M."/>
        </authorList>
    </citation>
    <scope>NUCLEOTIDE SEQUENCE [LARGE SCALE GENOMIC DNA]</scope>
    <source>
        <strain evidence="6 7">DSM 25134</strain>
    </source>
</reference>
<proteinExistence type="predicted"/>
<keyword evidence="2 5" id="KW-0812">Transmembrane</keyword>
<evidence type="ECO:0000256" key="4">
    <source>
        <dbReference type="ARBA" id="ARBA00023136"/>
    </source>
</evidence>
<evidence type="ECO:0000313" key="6">
    <source>
        <dbReference type="EMBL" id="PXX49160.1"/>
    </source>
</evidence>
<dbReference type="Gene3D" id="1.20.120.550">
    <property type="entry name" value="Membrane associated eicosanoid/glutathione metabolism-like domain"/>
    <property type="match status" value="1"/>
</dbReference>
<dbReference type="GO" id="GO:0016020">
    <property type="term" value="C:membrane"/>
    <property type="evidence" value="ECO:0007669"/>
    <property type="project" value="UniProtKB-SubCell"/>
</dbReference>
<protein>
    <submittedName>
        <fullName evidence="6">Putative MAPEG superfamily protein</fullName>
    </submittedName>
</protein>
<evidence type="ECO:0000256" key="2">
    <source>
        <dbReference type="ARBA" id="ARBA00022692"/>
    </source>
</evidence>
<comment type="subcellular location">
    <subcellularLocation>
        <location evidence="1">Membrane</location>
    </subcellularLocation>
</comment>
<feature type="transmembrane region" description="Helical" evidence="5">
    <location>
        <begin position="105"/>
        <end position="125"/>
    </location>
</feature>
<dbReference type="SUPFAM" id="SSF161084">
    <property type="entry name" value="MAPEG domain-like"/>
    <property type="match status" value="1"/>
</dbReference>
<dbReference type="PANTHER" id="PTHR35371:SF1">
    <property type="entry name" value="BLR7753 PROTEIN"/>
    <property type="match status" value="1"/>
</dbReference>
<dbReference type="EMBL" id="QJKC01000005">
    <property type="protein sequence ID" value="PXX49160.1"/>
    <property type="molecule type" value="Genomic_DNA"/>
</dbReference>
<sequence length="126" mass="13856">MPFALWSILLVSLLPLLWTLLAKAGIPYDNHQPRVGLAAATGWRQRANWAQQNAWEAFPSYAAAMLLAWMMKVPAGRLDLLAGLYLLLRLGHGLCYIADQATLRSLCWLGGMAMVLLLFVSAAGVF</sequence>
<keyword evidence="3 5" id="KW-1133">Transmembrane helix</keyword>
<dbReference type="Pfam" id="PF01124">
    <property type="entry name" value="MAPEG"/>
    <property type="match status" value="1"/>
</dbReference>
<name>A0A318JW02_9NEIS</name>
<keyword evidence="4 5" id="KW-0472">Membrane</keyword>
<accession>A0A318JW02</accession>
<dbReference type="Proteomes" id="UP000248395">
    <property type="component" value="Unassembled WGS sequence"/>
</dbReference>
<evidence type="ECO:0000313" key="7">
    <source>
        <dbReference type="Proteomes" id="UP000248395"/>
    </source>
</evidence>
<dbReference type="OrthoDB" id="513661at2"/>
<dbReference type="AlphaFoldDB" id="A0A318JW02"/>
<keyword evidence="7" id="KW-1185">Reference proteome</keyword>
<comment type="caution">
    <text evidence="6">The sequence shown here is derived from an EMBL/GenBank/DDBJ whole genome shotgun (WGS) entry which is preliminary data.</text>
</comment>
<dbReference type="InterPro" id="IPR023352">
    <property type="entry name" value="MAPEG-like_dom_sf"/>
</dbReference>
<evidence type="ECO:0000256" key="5">
    <source>
        <dbReference type="SAM" id="Phobius"/>
    </source>
</evidence>
<dbReference type="RefSeq" id="WP_059286572.1">
    <property type="nucleotide sequence ID" value="NZ_LNQU01000091.1"/>
</dbReference>
<gene>
    <name evidence="6" type="ORF">DFR38_105203</name>
</gene>